<organism evidence="2 3">
    <name type="scientific">Nocardia tenerifensis</name>
    <dbReference type="NCBI Taxonomy" id="228006"/>
    <lineage>
        <taxon>Bacteria</taxon>
        <taxon>Bacillati</taxon>
        <taxon>Actinomycetota</taxon>
        <taxon>Actinomycetes</taxon>
        <taxon>Mycobacteriales</taxon>
        <taxon>Nocardiaceae</taxon>
        <taxon>Nocardia</taxon>
    </lineage>
</organism>
<sequence>MARPAKLPPTKPVGIALSREVVAALDEAAKTRGLNKRQLFEIALRRELDLPAYPDLPHHDREGLKRPA</sequence>
<comment type="caution">
    <text evidence="2">The sequence shown here is derived from an EMBL/GenBank/DDBJ whole genome shotgun (WGS) entry which is preliminary data.</text>
</comment>
<dbReference type="Proteomes" id="UP000247569">
    <property type="component" value="Unassembled WGS sequence"/>
</dbReference>
<dbReference type="InterPro" id="IPR002145">
    <property type="entry name" value="CopG"/>
</dbReference>
<dbReference type="AlphaFoldDB" id="A0A318K0J2"/>
<feature type="domain" description="Ribbon-helix-helix protein CopG" evidence="1">
    <location>
        <begin position="11"/>
        <end position="50"/>
    </location>
</feature>
<gene>
    <name evidence="2" type="ORF">DFR70_13035</name>
</gene>
<evidence type="ECO:0000259" key="1">
    <source>
        <dbReference type="Pfam" id="PF01402"/>
    </source>
</evidence>
<dbReference type="GO" id="GO:0006355">
    <property type="term" value="P:regulation of DNA-templated transcription"/>
    <property type="evidence" value="ECO:0007669"/>
    <property type="project" value="InterPro"/>
</dbReference>
<dbReference type="Pfam" id="PF01402">
    <property type="entry name" value="RHH_1"/>
    <property type="match status" value="1"/>
</dbReference>
<keyword evidence="3" id="KW-1185">Reference proteome</keyword>
<dbReference type="RefSeq" id="WP_083894999.1">
    <property type="nucleotide sequence ID" value="NZ_QJKF01000030.1"/>
</dbReference>
<proteinExistence type="predicted"/>
<evidence type="ECO:0000313" key="3">
    <source>
        <dbReference type="Proteomes" id="UP000247569"/>
    </source>
</evidence>
<dbReference type="CDD" id="cd21631">
    <property type="entry name" value="RHH_CopG_NikR-like"/>
    <property type="match status" value="1"/>
</dbReference>
<name>A0A318K0J2_9NOCA</name>
<accession>A0A318K0J2</accession>
<protein>
    <submittedName>
        <fullName evidence="2">Ribbon-helix-helix CopG family protein</fullName>
    </submittedName>
</protein>
<evidence type="ECO:0000313" key="2">
    <source>
        <dbReference type="EMBL" id="PXX52787.1"/>
    </source>
</evidence>
<reference evidence="2 3" key="1">
    <citation type="submission" date="2018-05" db="EMBL/GenBank/DDBJ databases">
        <title>Genomic Encyclopedia of Type Strains, Phase IV (KMG-IV): sequencing the most valuable type-strain genomes for metagenomic binning, comparative biology and taxonomic classification.</title>
        <authorList>
            <person name="Goeker M."/>
        </authorList>
    </citation>
    <scope>NUCLEOTIDE SEQUENCE [LARGE SCALE GENOMIC DNA]</scope>
    <source>
        <strain evidence="2 3">DSM 44704</strain>
    </source>
</reference>
<dbReference type="OrthoDB" id="9950814at2"/>
<dbReference type="EMBL" id="QJKF01000030">
    <property type="protein sequence ID" value="PXX52787.1"/>
    <property type="molecule type" value="Genomic_DNA"/>
</dbReference>